<dbReference type="Proteomes" id="UP000597762">
    <property type="component" value="Unassembled WGS sequence"/>
</dbReference>
<protein>
    <submittedName>
        <fullName evidence="2">Uncharacterized protein</fullName>
    </submittedName>
</protein>
<name>A0A812B784_ACAPH</name>
<gene>
    <name evidence="2" type="ORF">SPHA_10525</name>
</gene>
<comment type="caution">
    <text evidence="2">The sequence shown here is derived from an EMBL/GenBank/DDBJ whole genome shotgun (WGS) entry which is preliminary data.</text>
</comment>
<evidence type="ECO:0000313" key="3">
    <source>
        <dbReference type="Proteomes" id="UP000597762"/>
    </source>
</evidence>
<accession>A0A812B784</accession>
<proteinExistence type="predicted"/>
<keyword evidence="1" id="KW-0812">Transmembrane</keyword>
<evidence type="ECO:0000256" key="1">
    <source>
        <dbReference type="SAM" id="Phobius"/>
    </source>
</evidence>
<keyword evidence="1" id="KW-1133">Transmembrane helix</keyword>
<feature type="transmembrane region" description="Helical" evidence="1">
    <location>
        <begin position="243"/>
        <end position="266"/>
    </location>
</feature>
<keyword evidence="1" id="KW-0472">Membrane</keyword>
<feature type="transmembrane region" description="Helical" evidence="1">
    <location>
        <begin position="56"/>
        <end position="79"/>
    </location>
</feature>
<feature type="transmembrane region" description="Helical" evidence="1">
    <location>
        <begin position="115"/>
        <end position="140"/>
    </location>
</feature>
<dbReference type="EMBL" id="CAHIKZ030000339">
    <property type="protein sequence ID" value="CAE1169221.1"/>
    <property type="molecule type" value="Genomic_DNA"/>
</dbReference>
<feature type="transmembrane region" description="Helical" evidence="1">
    <location>
        <begin position="186"/>
        <end position="206"/>
    </location>
</feature>
<keyword evidence="3" id="KW-1185">Reference proteome</keyword>
<feature type="transmembrane region" description="Helical" evidence="1">
    <location>
        <begin position="218"/>
        <end position="237"/>
    </location>
</feature>
<evidence type="ECO:0000313" key="2">
    <source>
        <dbReference type="EMBL" id="CAE1169221.1"/>
    </source>
</evidence>
<reference evidence="2" key="1">
    <citation type="submission" date="2021-01" db="EMBL/GenBank/DDBJ databases">
        <authorList>
            <person name="Li R."/>
            <person name="Bekaert M."/>
        </authorList>
    </citation>
    <scope>NUCLEOTIDE SEQUENCE</scope>
    <source>
        <strain evidence="2">Farmed</strain>
    </source>
</reference>
<sequence length="308" mass="35644">MIVSWTPAARRVGRGLLLRGKNLPNNLLYLSHWIFFSFSSTSSRLCFSSFFHSFSLFFLCHFCFCSPMFCLYCFIFYSLLRPPPHLFLFCPFLPLFLLCSLHSLFTLPFSPSRHLFLFCPLLRLFLLCPPSLSSSFLFLLCSLHPLFLPPPLFSFSIHIFLFCPLFSFVTISLSPLTPLFLLPSPHLFLFAPFQLFSSLSLLLPFFPLSLISLFPTHSLFISLSAAVLSSSLIQLLIPPSSLLLLPLSLSLPSISPLANYFFSFCLKRIRFFLKHKWVMKTVRSIREKKDYFASNRELFNTHFIYPYL</sequence>
<organism evidence="2 3">
    <name type="scientific">Acanthosepion pharaonis</name>
    <name type="common">Pharaoh cuttlefish</name>
    <name type="synonym">Sepia pharaonis</name>
    <dbReference type="NCBI Taxonomy" id="158019"/>
    <lineage>
        <taxon>Eukaryota</taxon>
        <taxon>Metazoa</taxon>
        <taxon>Spiralia</taxon>
        <taxon>Lophotrochozoa</taxon>
        <taxon>Mollusca</taxon>
        <taxon>Cephalopoda</taxon>
        <taxon>Coleoidea</taxon>
        <taxon>Decapodiformes</taxon>
        <taxon>Sepiida</taxon>
        <taxon>Sepiina</taxon>
        <taxon>Sepiidae</taxon>
        <taxon>Acanthosepion</taxon>
    </lineage>
</organism>
<dbReference type="AlphaFoldDB" id="A0A812B784"/>
<feature type="transmembrane region" description="Helical" evidence="1">
    <location>
        <begin position="86"/>
        <end position="109"/>
    </location>
</feature>
<feature type="transmembrane region" description="Helical" evidence="1">
    <location>
        <begin position="152"/>
        <end position="174"/>
    </location>
</feature>